<evidence type="ECO:0000313" key="6">
    <source>
        <dbReference type="Proteomes" id="UP001372834"/>
    </source>
</evidence>
<dbReference type="GO" id="GO:0005615">
    <property type="term" value="C:extracellular space"/>
    <property type="evidence" value="ECO:0007669"/>
    <property type="project" value="UniProtKB-ARBA"/>
</dbReference>
<dbReference type="Pfam" id="PF16077">
    <property type="entry name" value="Spaetzle"/>
    <property type="match status" value="1"/>
</dbReference>
<dbReference type="PANTHER" id="PTHR23199:SF12">
    <property type="entry name" value="NEUROTROPHIN 1-RELATED"/>
    <property type="match status" value="1"/>
</dbReference>
<dbReference type="InterPro" id="IPR029034">
    <property type="entry name" value="Cystine-knot_cytokine"/>
</dbReference>
<organism evidence="5 6">
    <name type="scientific">Polyplax serrata</name>
    <name type="common">Common mouse louse</name>
    <dbReference type="NCBI Taxonomy" id="468196"/>
    <lineage>
        <taxon>Eukaryota</taxon>
        <taxon>Metazoa</taxon>
        <taxon>Ecdysozoa</taxon>
        <taxon>Arthropoda</taxon>
        <taxon>Hexapoda</taxon>
        <taxon>Insecta</taxon>
        <taxon>Pterygota</taxon>
        <taxon>Neoptera</taxon>
        <taxon>Paraneoptera</taxon>
        <taxon>Psocodea</taxon>
        <taxon>Troctomorpha</taxon>
        <taxon>Phthiraptera</taxon>
        <taxon>Anoplura</taxon>
        <taxon>Polyplacidae</taxon>
        <taxon>Polyplax</taxon>
    </lineage>
</organism>
<dbReference type="EMBL" id="JAWJWE010000001">
    <property type="protein sequence ID" value="KAK6644038.1"/>
    <property type="molecule type" value="Genomic_DNA"/>
</dbReference>
<keyword evidence="2" id="KW-1015">Disulfide bond</keyword>
<dbReference type="PROSITE" id="PS50270">
    <property type="entry name" value="NGF_2"/>
    <property type="match status" value="1"/>
</dbReference>
<dbReference type="GO" id="GO:0008083">
    <property type="term" value="F:growth factor activity"/>
    <property type="evidence" value="ECO:0007669"/>
    <property type="project" value="TreeGrafter"/>
</dbReference>
<evidence type="ECO:0000256" key="2">
    <source>
        <dbReference type="ARBA" id="ARBA00023157"/>
    </source>
</evidence>
<dbReference type="GO" id="GO:0005121">
    <property type="term" value="F:Toll binding"/>
    <property type="evidence" value="ECO:0007669"/>
    <property type="project" value="TreeGrafter"/>
</dbReference>
<evidence type="ECO:0000256" key="3">
    <source>
        <dbReference type="ARBA" id="ARBA00023180"/>
    </source>
</evidence>
<feature type="domain" description="Spaetzle" evidence="4">
    <location>
        <begin position="15"/>
        <end position="89"/>
    </location>
</feature>
<dbReference type="InterPro" id="IPR032104">
    <property type="entry name" value="Spaetzle"/>
</dbReference>
<dbReference type="AlphaFoldDB" id="A0AAN8SC70"/>
<reference evidence="5 6" key="1">
    <citation type="submission" date="2023-10" db="EMBL/GenBank/DDBJ databases">
        <title>Genomes of two closely related lineages of the louse Polyplax serrata with different host specificities.</title>
        <authorList>
            <person name="Martinu J."/>
            <person name="Tarabai H."/>
            <person name="Stefka J."/>
            <person name="Hypsa V."/>
        </authorList>
    </citation>
    <scope>NUCLEOTIDE SEQUENCE [LARGE SCALE GENOMIC DNA]</scope>
    <source>
        <strain evidence="5">HR10_N</strain>
    </source>
</reference>
<comment type="caution">
    <text evidence="5">The sequence shown here is derived from an EMBL/GenBank/DDBJ whole genome shotgun (WGS) entry which is preliminary data.</text>
</comment>
<accession>A0AAN8SC70</accession>
<evidence type="ECO:0000259" key="4">
    <source>
        <dbReference type="Pfam" id="PF16077"/>
    </source>
</evidence>
<name>A0AAN8SC70_POLSC</name>
<dbReference type="Proteomes" id="UP001372834">
    <property type="component" value="Unassembled WGS sequence"/>
</dbReference>
<dbReference type="Gene3D" id="2.10.90.10">
    <property type="entry name" value="Cystine-knot cytokines"/>
    <property type="match status" value="1"/>
</dbReference>
<keyword evidence="1" id="KW-0732">Signal</keyword>
<dbReference type="SUPFAM" id="SSF57501">
    <property type="entry name" value="Cystine-knot cytokines"/>
    <property type="match status" value="1"/>
</dbReference>
<evidence type="ECO:0000313" key="5">
    <source>
        <dbReference type="EMBL" id="KAK6644038.1"/>
    </source>
</evidence>
<dbReference type="GO" id="GO:0045087">
    <property type="term" value="P:innate immune response"/>
    <property type="evidence" value="ECO:0007669"/>
    <property type="project" value="TreeGrafter"/>
</dbReference>
<keyword evidence="3" id="KW-0325">Glycoprotein</keyword>
<dbReference type="GO" id="GO:0021556">
    <property type="term" value="P:central nervous system formation"/>
    <property type="evidence" value="ECO:0007669"/>
    <property type="project" value="TreeGrafter"/>
</dbReference>
<sequence length="160" mass="18903">MLLRQEGGEEGHAVECCPSVLDMIEPEGGKNLDDIYVELYSDGENRQRFYERSCREDVVNKPCRFLDKKLYNQSRCVQKYSYTYALVRDATHMSGHAVARSRHHHDRGNFISKDWKMDYIRVRSGCSCEVLPKLKKKRSSKNKKNHRSRKFQFEFETDET</sequence>
<dbReference type="InterPro" id="IPR052444">
    <property type="entry name" value="Spz/Toll_ligand-like"/>
</dbReference>
<gene>
    <name evidence="5" type="ORF">RUM43_000303</name>
</gene>
<dbReference type="PANTHER" id="PTHR23199">
    <property type="entry name" value="NEUROTROPHIN 1-RELATED"/>
    <property type="match status" value="1"/>
</dbReference>
<protein>
    <recommendedName>
        <fullName evidence="4">Spaetzle domain-containing protein</fullName>
    </recommendedName>
</protein>
<proteinExistence type="predicted"/>
<evidence type="ECO:0000256" key="1">
    <source>
        <dbReference type="ARBA" id="ARBA00022729"/>
    </source>
</evidence>